<feature type="compositionally biased region" description="Polar residues" evidence="2">
    <location>
        <begin position="359"/>
        <end position="368"/>
    </location>
</feature>
<name>A0ABX2RC86_9THEO</name>
<evidence type="ECO:0000313" key="5">
    <source>
        <dbReference type="Proteomes" id="UP000604066"/>
    </source>
</evidence>
<keyword evidence="5" id="KW-1185">Reference proteome</keyword>
<accession>A0ABX2RC86</accession>
<dbReference type="InterPro" id="IPR004474">
    <property type="entry name" value="LytR_CpsA_psr"/>
</dbReference>
<evidence type="ECO:0000256" key="2">
    <source>
        <dbReference type="SAM" id="MobiDB-lite"/>
    </source>
</evidence>
<dbReference type="Pfam" id="PF03816">
    <property type="entry name" value="LytR_cpsA_psr"/>
    <property type="match status" value="1"/>
</dbReference>
<reference evidence="4 5" key="1">
    <citation type="submission" date="2020-07" db="EMBL/GenBank/DDBJ databases">
        <title>Genomic Encyclopedia of Type Strains, Phase III (KMG-III): the genomes of soil and plant-associated and newly described type strains.</title>
        <authorList>
            <person name="Whitman W."/>
        </authorList>
    </citation>
    <scope>NUCLEOTIDE SEQUENCE [LARGE SCALE GENOMIC DNA]</scope>
    <source>
        <strain evidence="4 5">DSM 11255</strain>
    </source>
</reference>
<dbReference type="PANTHER" id="PTHR33392">
    <property type="entry name" value="POLYISOPRENYL-TEICHOIC ACID--PEPTIDOGLYCAN TEICHOIC ACID TRANSFERASE TAGU"/>
    <property type="match status" value="1"/>
</dbReference>
<evidence type="ECO:0000259" key="3">
    <source>
        <dbReference type="Pfam" id="PF03816"/>
    </source>
</evidence>
<dbReference type="NCBIfam" id="TIGR00350">
    <property type="entry name" value="lytR_cpsA_psr"/>
    <property type="match status" value="1"/>
</dbReference>
<sequence>MISLDSAMERVQKKILRKKKRRRKVLLLSLLILLFVIGTAFAYFYYTMKDVFTPPRTQGDNIAVASEKPGRVNILLLGVDDRHSKNRRERTDTIIFASIDSNLKKVVLVSIPRDTRVNIPGHGWDKINAAHVVGGIDLTKQVVSDLLGKPVDYYVLVNFEDFKKVIDTLGGVTIDVEKDMYHADEYPYTINLKKGRQHLNGEKALMYVRYRSDALGDISRTQRQQKFLKALAEQALQPGTLLKLPKLIPEIIQMVETDMSTKDLMSLLAFSRELNKDSIITQTLPGYFYNYNGVSYWQADLEVAKNLVDMLFAGQIEQNIVLGTKEENAGVKIVKKKKTVKTPKTSTTKETYQKKPATGSDTYQPNPGNGSGTDGDKATLPPGTPEQTTPPAQNDNQQTIPPPSSDSTTGGTTYQNGPVGYSPPTEQQPPPLNSIPETTAGETYNSQVSEGVR</sequence>
<dbReference type="RefSeq" id="WP_051250215.1">
    <property type="nucleotide sequence ID" value="NZ_ATYG01000017.1"/>
</dbReference>
<feature type="compositionally biased region" description="Polar residues" evidence="2">
    <location>
        <begin position="385"/>
        <end position="398"/>
    </location>
</feature>
<dbReference type="InterPro" id="IPR050922">
    <property type="entry name" value="LytR/CpsA/Psr_CW_biosynth"/>
</dbReference>
<dbReference type="PANTHER" id="PTHR33392:SF6">
    <property type="entry name" value="POLYISOPRENYL-TEICHOIC ACID--PEPTIDOGLYCAN TEICHOIC ACID TRANSFERASE TAGU"/>
    <property type="match status" value="1"/>
</dbReference>
<dbReference type="EMBL" id="JACCBS010000002">
    <property type="protein sequence ID" value="NYE57673.1"/>
    <property type="molecule type" value="Genomic_DNA"/>
</dbReference>
<comment type="similarity">
    <text evidence="1">Belongs to the LytR/CpsA/Psr (LCP) family.</text>
</comment>
<dbReference type="Gene3D" id="3.40.630.190">
    <property type="entry name" value="LCP protein"/>
    <property type="match status" value="1"/>
</dbReference>
<evidence type="ECO:0000313" key="4">
    <source>
        <dbReference type="EMBL" id="NYE57673.1"/>
    </source>
</evidence>
<gene>
    <name evidence="4" type="ORF">HDG70_001388</name>
</gene>
<protein>
    <submittedName>
        <fullName evidence="4">LCP family protein required for cell wall assembly</fullName>
    </submittedName>
</protein>
<comment type="caution">
    <text evidence="4">The sequence shown here is derived from an EMBL/GenBank/DDBJ whole genome shotgun (WGS) entry which is preliminary data.</text>
</comment>
<feature type="region of interest" description="Disordered" evidence="2">
    <location>
        <begin position="338"/>
        <end position="453"/>
    </location>
</feature>
<dbReference type="Proteomes" id="UP000604066">
    <property type="component" value="Unassembled WGS sequence"/>
</dbReference>
<organism evidence="4 5">
    <name type="scientific">Carboxydothermus ferrireducens DSM 11255</name>
    <dbReference type="NCBI Taxonomy" id="1119529"/>
    <lineage>
        <taxon>Bacteria</taxon>
        <taxon>Bacillati</taxon>
        <taxon>Bacillota</taxon>
        <taxon>Clostridia</taxon>
        <taxon>Thermoanaerobacterales</taxon>
        <taxon>Thermoanaerobacteraceae</taxon>
        <taxon>Carboxydothermus</taxon>
    </lineage>
</organism>
<proteinExistence type="inferred from homology"/>
<feature type="domain" description="Cell envelope-related transcriptional attenuator" evidence="3">
    <location>
        <begin position="90"/>
        <end position="235"/>
    </location>
</feature>
<feature type="compositionally biased region" description="Polar residues" evidence="2">
    <location>
        <begin position="435"/>
        <end position="453"/>
    </location>
</feature>
<evidence type="ECO:0000256" key="1">
    <source>
        <dbReference type="ARBA" id="ARBA00006068"/>
    </source>
</evidence>